<evidence type="ECO:0000313" key="2">
    <source>
        <dbReference type="EMBL" id="PPU74321.1"/>
    </source>
</evidence>
<evidence type="ECO:0000313" key="3">
    <source>
        <dbReference type="Proteomes" id="UP000239561"/>
    </source>
</evidence>
<name>A0A2S7DKI8_9XANT</name>
<proteinExistence type="predicted"/>
<dbReference type="EMBL" id="MDED01000034">
    <property type="protein sequence ID" value="PPU74321.1"/>
    <property type="molecule type" value="Genomic_DNA"/>
</dbReference>
<reference evidence="2 3" key="1">
    <citation type="submission" date="2016-08" db="EMBL/GenBank/DDBJ databases">
        <authorList>
            <person name="Seilhamer J.J."/>
        </authorList>
    </citation>
    <scope>NUCLEOTIDE SEQUENCE [LARGE SCALE GENOMIC DNA]</scope>
    <source>
        <strain evidence="2 3">CFBP2542</strain>
    </source>
</reference>
<evidence type="ECO:0000259" key="1">
    <source>
        <dbReference type="Pfam" id="PF09836"/>
    </source>
</evidence>
<protein>
    <submittedName>
        <fullName evidence="2">DUF2063 domain-containing protein</fullName>
    </submittedName>
</protein>
<comment type="caution">
    <text evidence="2">The sequence shown here is derived from an EMBL/GenBank/DDBJ whole genome shotgun (WGS) entry which is preliminary data.</text>
</comment>
<accession>A0A2S7DKI8</accession>
<dbReference type="RefSeq" id="WP_104604666.1">
    <property type="nucleotide sequence ID" value="NZ_MDED01000034.1"/>
</dbReference>
<dbReference type="Pfam" id="PF09836">
    <property type="entry name" value="DUF2063"/>
    <property type="match status" value="1"/>
</dbReference>
<gene>
    <name evidence="2" type="ORF">XcuCFBP2542_15445</name>
</gene>
<dbReference type="Proteomes" id="UP000239561">
    <property type="component" value="Unassembled WGS sequence"/>
</dbReference>
<dbReference type="AlphaFoldDB" id="A0A2S7DKI8"/>
<feature type="domain" description="Putative DNA-binding" evidence="1">
    <location>
        <begin position="25"/>
        <end position="105"/>
    </location>
</feature>
<sequence>MLTATTHPAGLGEGLRTASALFADQGVELRTLIAVPAGVDPHQRLAIYANGYWLRLIDCLHADHPALARLFGAELFAFFARAYLSSSPSGSPSLHALGARFPLFLRASQRARAAQRQRLPLELAWIERALADASRAHGLEQTKVDAGIDASALAHGWPCVVHVPATTRVTMVSHTVESLRGWLSGGDVVPAPAASREFVVVRRHRFRVGIEPLTDWQFFALRHAMRRPRPLIDCARAAARRTGRAAGELCALLALWLPTAQASSMVLLQAPVEPPGR</sequence>
<dbReference type="InterPro" id="IPR018640">
    <property type="entry name" value="DUF2063"/>
</dbReference>
<organism evidence="2 3">
    <name type="scientific">Xanthomonas cucurbitae</name>
    <dbReference type="NCBI Taxonomy" id="56453"/>
    <lineage>
        <taxon>Bacteria</taxon>
        <taxon>Pseudomonadati</taxon>
        <taxon>Pseudomonadota</taxon>
        <taxon>Gammaproteobacteria</taxon>
        <taxon>Lysobacterales</taxon>
        <taxon>Lysobacteraceae</taxon>
        <taxon>Xanthomonas</taxon>
    </lineage>
</organism>